<proteinExistence type="predicted"/>
<dbReference type="RefSeq" id="WP_024863824.1">
    <property type="nucleotide sequence ID" value="NZ_CP024965.1"/>
</dbReference>
<accession>A0A2K8P0G6</accession>
<reference evidence="1 2" key="1">
    <citation type="submission" date="2017-11" db="EMBL/GenBank/DDBJ databases">
        <title>Genome sequence of Entomoplasma somnilux PYAN-1 (ATCC 49194).</title>
        <authorList>
            <person name="Lo W.-S."/>
            <person name="Gasparich G.E."/>
            <person name="Kuo C.-H."/>
        </authorList>
    </citation>
    <scope>NUCLEOTIDE SEQUENCE [LARGE SCALE GENOMIC DNA]</scope>
    <source>
        <strain evidence="1 2">PYAN-1</strain>
    </source>
</reference>
<gene>
    <name evidence="1" type="ORF">ESOMN_v1c01060</name>
</gene>
<organism evidence="1 2">
    <name type="scientific">Williamsoniiplasma somnilux</name>
    <dbReference type="NCBI Taxonomy" id="215578"/>
    <lineage>
        <taxon>Bacteria</taxon>
        <taxon>Bacillati</taxon>
        <taxon>Mycoplasmatota</taxon>
        <taxon>Mollicutes</taxon>
        <taxon>Entomoplasmatales</taxon>
        <taxon>Williamsoniiplasma</taxon>
    </lineage>
</organism>
<dbReference type="InterPro" id="IPR016181">
    <property type="entry name" value="Acyl_CoA_acyltransferase"/>
</dbReference>
<dbReference type="AlphaFoldDB" id="A0A2K8P0G6"/>
<dbReference type="KEGG" id="esx:ESOMN_v1c01060"/>
<dbReference type="Proteomes" id="UP000232230">
    <property type="component" value="Chromosome"/>
</dbReference>
<dbReference type="EMBL" id="CP024965">
    <property type="protein sequence ID" value="ATZ18491.1"/>
    <property type="molecule type" value="Genomic_DNA"/>
</dbReference>
<dbReference type="SUPFAM" id="SSF55729">
    <property type="entry name" value="Acyl-CoA N-acyltransferases (Nat)"/>
    <property type="match status" value="1"/>
</dbReference>
<sequence length="301" mass="34718">MSAYELIFDYRDNKHHNNDFLNLIKKSGKSCLEDWMTKGHWDENYVPFALINNKGEIVANIGAIKFSLFIEGVRYNAVQLGQVIIKDSHKDQNLEEELIALIVSKYENIVDVIFSYDPEISPYLIKNHGFMDAHEYKYFKDWDPNLEPSGNIIKKIDTDGSKELAYIQTEIKHSTRMSKKIATSGDSQIKLFNILKYFRKNVYYIPSFEAIAVFSFTDGLFQLAGVYSKNNIEIDELLRVIVPLGINKIEFGFIPYVSDLQKQPLKYNTGHMPKIHRLAINAISAPIDFESVLFPMLSRIK</sequence>
<evidence type="ECO:0000313" key="2">
    <source>
        <dbReference type="Proteomes" id="UP000232230"/>
    </source>
</evidence>
<evidence type="ECO:0000313" key="1">
    <source>
        <dbReference type="EMBL" id="ATZ18491.1"/>
    </source>
</evidence>
<protein>
    <recommendedName>
        <fullName evidence="3">Acetyltransferase</fullName>
    </recommendedName>
</protein>
<name>A0A2K8P0G6_9MOLU</name>
<keyword evidence="2" id="KW-1185">Reference proteome</keyword>
<evidence type="ECO:0008006" key="3">
    <source>
        <dbReference type="Google" id="ProtNLM"/>
    </source>
</evidence>